<dbReference type="InterPro" id="IPR045136">
    <property type="entry name" value="Iah1-like"/>
</dbReference>
<dbReference type="GeneID" id="28826510"/>
<dbReference type="Gene3D" id="3.40.50.1110">
    <property type="entry name" value="SGNH hydrolase"/>
    <property type="match status" value="1"/>
</dbReference>
<dbReference type="EMBL" id="KQ947411">
    <property type="protein sequence ID" value="KUJ19103.1"/>
    <property type="molecule type" value="Genomic_DNA"/>
</dbReference>
<reference evidence="2 3" key="1">
    <citation type="submission" date="2015-10" db="EMBL/GenBank/DDBJ databases">
        <title>Full genome of DAOMC 229536 Phialocephala scopiformis, a fungal endophyte of spruce producing the potent anti-insectan compound rugulosin.</title>
        <authorList>
            <consortium name="DOE Joint Genome Institute"/>
            <person name="Walker A.K."/>
            <person name="Frasz S.L."/>
            <person name="Seifert K.A."/>
            <person name="Miller J.D."/>
            <person name="Mondo S.J."/>
            <person name="Labutti K."/>
            <person name="Lipzen A."/>
            <person name="Dockter R."/>
            <person name="Kennedy M."/>
            <person name="Grigoriev I.V."/>
            <person name="Spatafora J.W."/>
        </authorList>
    </citation>
    <scope>NUCLEOTIDE SEQUENCE [LARGE SCALE GENOMIC DNA]</scope>
    <source>
        <strain evidence="2 3">CBS 120377</strain>
    </source>
</reference>
<dbReference type="STRING" id="149040.A0A194XG04"/>
<dbReference type="InterPro" id="IPR013830">
    <property type="entry name" value="SGNH_hydro"/>
</dbReference>
<gene>
    <name evidence="2" type="ORF">LY89DRAFT_695767</name>
</gene>
<dbReference type="CDD" id="cd01838">
    <property type="entry name" value="Isoamyl_acetate_hydrolase_like"/>
    <property type="match status" value="1"/>
</dbReference>
<accession>A0A194XG04</accession>
<dbReference type="GO" id="GO:0016787">
    <property type="term" value="F:hydrolase activity"/>
    <property type="evidence" value="ECO:0007669"/>
    <property type="project" value="UniProtKB-KW"/>
</dbReference>
<evidence type="ECO:0000259" key="1">
    <source>
        <dbReference type="Pfam" id="PF13472"/>
    </source>
</evidence>
<keyword evidence="2" id="KW-0378">Hydrolase</keyword>
<dbReference type="RefSeq" id="XP_018073458.1">
    <property type="nucleotide sequence ID" value="XM_018216784.1"/>
</dbReference>
<dbReference type="KEGG" id="psco:LY89DRAFT_695767"/>
<evidence type="ECO:0000313" key="2">
    <source>
        <dbReference type="EMBL" id="KUJ19103.1"/>
    </source>
</evidence>
<sequence>MSKSYPQFLLFGDSIIQMSSYLRDGYSFAAILSEHCIRSFDIINRGLSGYNTANAMLILQDIVPSPDTAKVAYLAILFGANDACLPNSPSRQHVPLEDYRRNIKTILTHPVVKAQDPTILLITPPPVNESQLEVNADGTTSRQQTVTAKYADAIREIVTESENEKVVLIDLHAVMMKKATAMVTQNGGSLDKALQTLLMSRATNCPQNTDLLRVDGLHLTGAGYKIFVEEVLSHVEVPPRIFPLWAEAPRNDRG</sequence>
<dbReference type="OrthoDB" id="671439at2759"/>
<keyword evidence="3" id="KW-1185">Reference proteome</keyword>
<evidence type="ECO:0000313" key="3">
    <source>
        <dbReference type="Proteomes" id="UP000070700"/>
    </source>
</evidence>
<dbReference type="SUPFAM" id="SSF52266">
    <property type="entry name" value="SGNH hydrolase"/>
    <property type="match status" value="1"/>
</dbReference>
<organism evidence="2 3">
    <name type="scientific">Mollisia scopiformis</name>
    <name type="common">Conifer needle endophyte fungus</name>
    <name type="synonym">Phialocephala scopiformis</name>
    <dbReference type="NCBI Taxonomy" id="149040"/>
    <lineage>
        <taxon>Eukaryota</taxon>
        <taxon>Fungi</taxon>
        <taxon>Dikarya</taxon>
        <taxon>Ascomycota</taxon>
        <taxon>Pezizomycotina</taxon>
        <taxon>Leotiomycetes</taxon>
        <taxon>Helotiales</taxon>
        <taxon>Mollisiaceae</taxon>
        <taxon>Mollisia</taxon>
    </lineage>
</organism>
<dbReference type="Pfam" id="PF13472">
    <property type="entry name" value="Lipase_GDSL_2"/>
    <property type="match status" value="1"/>
</dbReference>
<name>A0A194XG04_MOLSC</name>
<dbReference type="InParanoid" id="A0A194XG04"/>
<dbReference type="Proteomes" id="UP000070700">
    <property type="component" value="Unassembled WGS sequence"/>
</dbReference>
<dbReference type="AlphaFoldDB" id="A0A194XG04"/>
<dbReference type="PANTHER" id="PTHR14209:SF19">
    <property type="entry name" value="ISOAMYL ACETATE-HYDROLYZING ESTERASE 1 HOMOLOG"/>
    <property type="match status" value="1"/>
</dbReference>
<proteinExistence type="predicted"/>
<dbReference type="InterPro" id="IPR036514">
    <property type="entry name" value="SGNH_hydro_sf"/>
</dbReference>
<feature type="domain" description="SGNH hydrolase-type esterase" evidence="1">
    <location>
        <begin position="10"/>
        <end position="226"/>
    </location>
</feature>
<protein>
    <submittedName>
        <fullName evidence="2">SGNH hydrolase</fullName>
    </submittedName>
</protein>
<dbReference type="PANTHER" id="PTHR14209">
    <property type="entry name" value="ISOAMYL ACETATE-HYDROLYZING ESTERASE 1"/>
    <property type="match status" value="1"/>
</dbReference>